<dbReference type="EMBL" id="BGPR01000006">
    <property type="protein sequence ID" value="GBL75047.1"/>
    <property type="molecule type" value="Genomic_DNA"/>
</dbReference>
<dbReference type="Pfam" id="PF13359">
    <property type="entry name" value="DDE_Tnp_4"/>
    <property type="match status" value="1"/>
</dbReference>
<dbReference type="Proteomes" id="UP000499080">
    <property type="component" value="Unassembled WGS sequence"/>
</dbReference>
<organism evidence="4 5">
    <name type="scientific">Araneus ventricosus</name>
    <name type="common">Orbweaver spider</name>
    <name type="synonym">Epeira ventricosa</name>
    <dbReference type="NCBI Taxonomy" id="182803"/>
    <lineage>
        <taxon>Eukaryota</taxon>
        <taxon>Metazoa</taxon>
        <taxon>Ecdysozoa</taxon>
        <taxon>Arthropoda</taxon>
        <taxon>Chelicerata</taxon>
        <taxon>Arachnida</taxon>
        <taxon>Araneae</taxon>
        <taxon>Araneomorphae</taxon>
        <taxon>Entelegynae</taxon>
        <taxon>Araneoidea</taxon>
        <taxon>Araneidae</taxon>
        <taxon>Araneus</taxon>
    </lineage>
</organism>
<dbReference type="InterPro" id="IPR027806">
    <property type="entry name" value="HARBI1_dom"/>
</dbReference>
<evidence type="ECO:0000256" key="1">
    <source>
        <dbReference type="ARBA" id="ARBA00001968"/>
    </source>
</evidence>
<evidence type="ECO:0000313" key="5">
    <source>
        <dbReference type="Proteomes" id="UP000499080"/>
    </source>
</evidence>
<evidence type="ECO:0000256" key="2">
    <source>
        <dbReference type="ARBA" id="ARBA00022723"/>
    </source>
</evidence>
<dbReference type="GO" id="GO:0046872">
    <property type="term" value="F:metal ion binding"/>
    <property type="evidence" value="ECO:0007669"/>
    <property type="project" value="UniProtKB-KW"/>
</dbReference>
<protein>
    <recommendedName>
        <fullName evidence="3">DDE Tnp4 domain-containing protein</fullName>
    </recommendedName>
</protein>
<name>A0A4Y2A648_ARAVE</name>
<dbReference type="AlphaFoldDB" id="A0A4Y2A648"/>
<comment type="caution">
    <text evidence="4">The sequence shown here is derived from an EMBL/GenBank/DDBJ whole genome shotgun (WGS) entry which is preliminary data.</text>
</comment>
<reference evidence="4 5" key="1">
    <citation type="journal article" date="2019" name="Sci. Rep.">
        <title>Orb-weaving spider Araneus ventricosus genome elucidates the spidroin gene catalogue.</title>
        <authorList>
            <person name="Kono N."/>
            <person name="Nakamura H."/>
            <person name="Ohtoshi R."/>
            <person name="Moran D.A.P."/>
            <person name="Shinohara A."/>
            <person name="Yoshida Y."/>
            <person name="Fujiwara M."/>
            <person name="Mori M."/>
            <person name="Tomita M."/>
            <person name="Arakawa K."/>
        </authorList>
    </citation>
    <scope>NUCLEOTIDE SEQUENCE [LARGE SCALE GENOMIC DNA]</scope>
</reference>
<feature type="domain" description="DDE Tnp4" evidence="3">
    <location>
        <begin position="4"/>
        <end position="134"/>
    </location>
</feature>
<dbReference type="PANTHER" id="PTHR23080:SF144">
    <property type="entry name" value="SPINDLE AND KINETOCHORE ASSOCIATED COMPLEX SUBUNIT 3"/>
    <property type="match status" value="1"/>
</dbReference>
<dbReference type="PANTHER" id="PTHR23080">
    <property type="entry name" value="THAP DOMAIN PROTEIN"/>
    <property type="match status" value="1"/>
</dbReference>
<proteinExistence type="predicted"/>
<keyword evidence="5" id="KW-1185">Reference proteome</keyword>
<keyword evidence="2" id="KW-0479">Metal-binding</keyword>
<sequence length="134" mass="14754">MAIIDCFEIEIEKPSDPVSQAIAWSAYYNCHTLKYLDSCTPDGLVTFISEGFGGQASDVLIVENSGFLNNLVPGTAVMADRGFESIPYLLQQKNCNLVRPPSVSAATKSAKQEVKQSKRIAALRIHVPRLLRRI</sequence>
<evidence type="ECO:0000259" key="3">
    <source>
        <dbReference type="Pfam" id="PF13359"/>
    </source>
</evidence>
<evidence type="ECO:0000313" key="4">
    <source>
        <dbReference type="EMBL" id="GBL75047.1"/>
    </source>
</evidence>
<comment type="cofactor">
    <cofactor evidence="1">
        <name>a divalent metal cation</name>
        <dbReference type="ChEBI" id="CHEBI:60240"/>
    </cofactor>
</comment>
<gene>
    <name evidence="4" type="ORF">AVEN_243835_1</name>
</gene>
<dbReference type="OrthoDB" id="7782839at2759"/>
<accession>A0A4Y2A648</accession>